<name>A0A7X6MY95_9STRE</name>
<dbReference type="Proteomes" id="UP000522720">
    <property type="component" value="Unassembled WGS sequence"/>
</dbReference>
<dbReference type="PANTHER" id="PTHR34979">
    <property type="entry name" value="INNER MEMBRANE PROTEIN YGAZ"/>
    <property type="match status" value="1"/>
</dbReference>
<comment type="caution">
    <text evidence="9">The sequence shown here is derived from an EMBL/GenBank/DDBJ whole genome shotgun (WGS) entry which is preliminary data.</text>
</comment>
<sequence length="231" mass="24258">MTSEFKRGMQSALPTGLGYLGVGMAFGVIAAAAGITVWQVLLMSLLIYAGAGQFALVGLLVTGEPLSSIALTIFLINLRNFLMALHTATFFPNVSTGQSLVIGGLLTDETYGVLLAEGLQQQVVSADWMLGNNVLSYLSWTIATVMGALVGERIPSPYTLGLDFALIAMFIGIFAAQFRGLALSVPVKKIAGILLTVASVFFVLACFLPKSVAVLSATLAGCVMGVWLDEN</sequence>
<keyword evidence="6 8" id="KW-1133">Transmembrane helix</keyword>
<keyword evidence="10" id="KW-1185">Reference proteome</keyword>
<evidence type="ECO:0000256" key="5">
    <source>
        <dbReference type="ARBA" id="ARBA00022692"/>
    </source>
</evidence>
<comment type="subcellular location">
    <subcellularLocation>
        <location evidence="1">Cell membrane</location>
        <topology evidence="1">Multi-pass membrane protein</topology>
    </subcellularLocation>
</comment>
<dbReference type="PANTHER" id="PTHR34979:SF1">
    <property type="entry name" value="INNER MEMBRANE PROTEIN YGAZ"/>
    <property type="match status" value="1"/>
</dbReference>
<dbReference type="RefSeq" id="WP_168549319.1">
    <property type="nucleotide sequence ID" value="NZ_JAAXPR010000011.1"/>
</dbReference>
<dbReference type="Pfam" id="PF03591">
    <property type="entry name" value="AzlC"/>
    <property type="match status" value="1"/>
</dbReference>
<feature type="transmembrane region" description="Helical" evidence="8">
    <location>
        <begin position="158"/>
        <end position="178"/>
    </location>
</feature>
<gene>
    <name evidence="9" type="ORF">HF992_06880</name>
</gene>
<evidence type="ECO:0000256" key="2">
    <source>
        <dbReference type="ARBA" id="ARBA00010735"/>
    </source>
</evidence>
<proteinExistence type="inferred from homology"/>
<evidence type="ECO:0000256" key="6">
    <source>
        <dbReference type="ARBA" id="ARBA00022989"/>
    </source>
</evidence>
<feature type="transmembrane region" description="Helical" evidence="8">
    <location>
        <begin position="12"/>
        <end position="35"/>
    </location>
</feature>
<dbReference type="InterPro" id="IPR011606">
    <property type="entry name" value="Brnchd-chn_aa_trnsp_permease"/>
</dbReference>
<comment type="similarity">
    <text evidence="2">Belongs to the AzlC family.</text>
</comment>
<protein>
    <submittedName>
        <fullName evidence="9">AzlC family ABC transporter permease</fullName>
    </submittedName>
</protein>
<organism evidence="9 10">
    <name type="scientific">Streptococcus ovuberis</name>
    <dbReference type="NCBI Taxonomy" id="1936207"/>
    <lineage>
        <taxon>Bacteria</taxon>
        <taxon>Bacillati</taxon>
        <taxon>Bacillota</taxon>
        <taxon>Bacilli</taxon>
        <taxon>Lactobacillales</taxon>
        <taxon>Streptococcaceae</taxon>
        <taxon>Streptococcus</taxon>
    </lineage>
</organism>
<evidence type="ECO:0000256" key="4">
    <source>
        <dbReference type="ARBA" id="ARBA00022475"/>
    </source>
</evidence>
<evidence type="ECO:0000256" key="1">
    <source>
        <dbReference type="ARBA" id="ARBA00004651"/>
    </source>
</evidence>
<keyword evidence="7 8" id="KW-0472">Membrane</keyword>
<evidence type="ECO:0000256" key="8">
    <source>
        <dbReference type="SAM" id="Phobius"/>
    </source>
</evidence>
<reference evidence="9 10" key="1">
    <citation type="submission" date="2020-04" db="EMBL/GenBank/DDBJ databases">
        <title>MicrobeNet Type strains.</title>
        <authorList>
            <person name="Nicholson A.C."/>
        </authorList>
    </citation>
    <scope>NUCLEOTIDE SEQUENCE [LARGE SCALE GENOMIC DNA]</scope>
    <source>
        <strain evidence="9 10">CCUG 69612</strain>
    </source>
</reference>
<evidence type="ECO:0000256" key="3">
    <source>
        <dbReference type="ARBA" id="ARBA00022448"/>
    </source>
</evidence>
<keyword evidence="5 8" id="KW-0812">Transmembrane</keyword>
<feature type="transmembrane region" description="Helical" evidence="8">
    <location>
        <begin position="212"/>
        <end position="228"/>
    </location>
</feature>
<evidence type="ECO:0000256" key="7">
    <source>
        <dbReference type="ARBA" id="ARBA00023136"/>
    </source>
</evidence>
<feature type="transmembrane region" description="Helical" evidence="8">
    <location>
        <begin position="190"/>
        <end position="207"/>
    </location>
</feature>
<dbReference type="GO" id="GO:1903785">
    <property type="term" value="P:L-valine transmembrane transport"/>
    <property type="evidence" value="ECO:0007669"/>
    <property type="project" value="TreeGrafter"/>
</dbReference>
<dbReference type="AlphaFoldDB" id="A0A7X6MY95"/>
<dbReference type="EMBL" id="JAAXPR010000011">
    <property type="protein sequence ID" value="NKZ20565.1"/>
    <property type="molecule type" value="Genomic_DNA"/>
</dbReference>
<keyword evidence="4" id="KW-1003">Cell membrane</keyword>
<feature type="transmembrane region" description="Helical" evidence="8">
    <location>
        <begin position="134"/>
        <end position="151"/>
    </location>
</feature>
<accession>A0A7X6MY95</accession>
<evidence type="ECO:0000313" key="9">
    <source>
        <dbReference type="EMBL" id="NKZ20565.1"/>
    </source>
</evidence>
<keyword evidence="3" id="KW-0813">Transport</keyword>
<dbReference type="GO" id="GO:0005886">
    <property type="term" value="C:plasma membrane"/>
    <property type="evidence" value="ECO:0007669"/>
    <property type="project" value="UniProtKB-SubCell"/>
</dbReference>
<evidence type="ECO:0000313" key="10">
    <source>
        <dbReference type="Proteomes" id="UP000522720"/>
    </source>
</evidence>